<evidence type="ECO:0000256" key="1">
    <source>
        <dbReference type="ARBA" id="ARBA00008226"/>
    </source>
</evidence>
<comment type="catalytic activity">
    <reaction evidence="8">
        <text>tRNA(Asn) + L-asparagine + ATP = L-asparaginyl-tRNA(Asn) + AMP + diphosphate + H(+)</text>
        <dbReference type="Rhea" id="RHEA:11180"/>
        <dbReference type="Rhea" id="RHEA-COMP:9659"/>
        <dbReference type="Rhea" id="RHEA-COMP:9674"/>
        <dbReference type="ChEBI" id="CHEBI:15378"/>
        <dbReference type="ChEBI" id="CHEBI:30616"/>
        <dbReference type="ChEBI" id="CHEBI:33019"/>
        <dbReference type="ChEBI" id="CHEBI:58048"/>
        <dbReference type="ChEBI" id="CHEBI:78442"/>
        <dbReference type="ChEBI" id="CHEBI:78515"/>
        <dbReference type="ChEBI" id="CHEBI:456215"/>
        <dbReference type="EC" id="6.1.1.22"/>
    </reaction>
</comment>
<dbReference type="Gene3D" id="3.30.930.10">
    <property type="entry name" value="Bira Bifunctional Protein, Domain 2"/>
    <property type="match status" value="1"/>
</dbReference>
<dbReference type="InterPro" id="IPR045864">
    <property type="entry name" value="aa-tRNA-synth_II/BPL/LPL"/>
</dbReference>
<dbReference type="HAMAP" id="MF_00534">
    <property type="entry name" value="Asn_tRNA_synth"/>
    <property type="match status" value="1"/>
</dbReference>
<comment type="subunit">
    <text evidence="8">Homodimer.</text>
</comment>
<evidence type="ECO:0000256" key="7">
    <source>
        <dbReference type="ARBA" id="ARBA00023146"/>
    </source>
</evidence>
<organism evidence="10 11">
    <name type="scientific">Candidatus Phytoplasma australasiaticum subsp. australasiaticum</name>
    <dbReference type="NCBI Taxonomy" id="2832407"/>
    <lineage>
        <taxon>Bacteria</taxon>
        <taxon>Bacillati</taxon>
        <taxon>Mycoplasmatota</taxon>
        <taxon>Mollicutes</taxon>
        <taxon>Acholeplasmatales</taxon>
        <taxon>Acholeplasmataceae</taxon>
        <taxon>Candidatus Phytoplasma</taxon>
        <taxon>16SrII (Peanut WB group)</taxon>
        <taxon>Candidatus Phytoplasma australasiaticum</taxon>
    </lineage>
</organism>
<dbReference type="GO" id="GO:0005737">
    <property type="term" value="C:cytoplasm"/>
    <property type="evidence" value="ECO:0007669"/>
    <property type="project" value="UniProtKB-SubCell"/>
</dbReference>
<dbReference type="EMBL" id="JAOSIW010000004">
    <property type="protein sequence ID" value="MDO8054423.1"/>
    <property type="molecule type" value="Genomic_DNA"/>
</dbReference>
<keyword evidence="7 8" id="KW-0030">Aminoacyl-tRNA synthetase</keyword>
<keyword evidence="3 8" id="KW-0436">Ligase</keyword>
<comment type="caution">
    <text evidence="10">The sequence shown here is derived from an EMBL/GenBank/DDBJ whole genome shotgun (WGS) entry which is preliminary data.</text>
</comment>
<evidence type="ECO:0000259" key="9">
    <source>
        <dbReference type="PROSITE" id="PS50862"/>
    </source>
</evidence>
<feature type="domain" description="Aminoacyl-transfer RNA synthetases class-II family profile" evidence="9">
    <location>
        <begin position="117"/>
        <end position="436"/>
    </location>
</feature>
<dbReference type="AlphaFoldDB" id="A0A9K3ST58"/>
<dbReference type="InterPro" id="IPR006195">
    <property type="entry name" value="aa-tRNA-synth_II"/>
</dbReference>
<evidence type="ECO:0000256" key="6">
    <source>
        <dbReference type="ARBA" id="ARBA00022917"/>
    </source>
</evidence>
<dbReference type="GO" id="GO:0004816">
    <property type="term" value="F:asparagine-tRNA ligase activity"/>
    <property type="evidence" value="ECO:0007669"/>
    <property type="project" value="UniProtKB-UniRule"/>
</dbReference>
<evidence type="ECO:0000256" key="5">
    <source>
        <dbReference type="ARBA" id="ARBA00022840"/>
    </source>
</evidence>
<dbReference type="CDD" id="cd00776">
    <property type="entry name" value="AsxRS_core"/>
    <property type="match status" value="1"/>
</dbReference>
<dbReference type="Pfam" id="PF00152">
    <property type="entry name" value="tRNA-synt_2"/>
    <property type="match status" value="1"/>
</dbReference>
<dbReference type="EC" id="6.1.1.22" evidence="8"/>
<evidence type="ECO:0000313" key="10">
    <source>
        <dbReference type="EMBL" id="MDO8054423.1"/>
    </source>
</evidence>
<keyword evidence="2 8" id="KW-0963">Cytoplasm</keyword>
<dbReference type="InterPro" id="IPR012340">
    <property type="entry name" value="NA-bd_OB-fold"/>
</dbReference>
<keyword evidence="11" id="KW-1185">Reference proteome</keyword>
<name>A0A9K3ST58_9MOLU</name>
<comment type="subcellular location">
    <subcellularLocation>
        <location evidence="8">Cytoplasm</location>
    </subcellularLocation>
</comment>
<dbReference type="PRINTS" id="PR01042">
    <property type="entry name" value="TRNASYNTHASP"/>
</dbReference>
<keyword evidence="4 8" id="KW-0547">Nucleotide-binding</keyword>
<dbReference type="SUPFAM" id="SSF55681">
    <property type="entry name" value="Class II aaRS and biotin synthetases"/>
    <property type="match status" value="1"/>
</dbReference>
<dbReference type="NCBIfam" id="NF003037">
    <property type="entry name" value="PRK03932.1"/>
    <property type="match status" value="1"/>
</dbReference>
<reference evidence="10 11" key="1">
    <citation type="journal article" date="2023" name="Int. J. Syst. Evol. Microbiol.">
        <title>The observation of taxonomic boundaries for the 16SrII and 16SrXXV phytoplasmas using genome-based delimitation.</title>
        <authorList>
            <person name="Rodrigues Jardim B."/>
            <person name="Tran-Nguyen L.T.T."/>
            <person name="Gambley C."/>
            <person name="Al-Sadi A.M."/>
            <person name="Al-Subhi A.M."/>
            <person name="Foissac X."/>
            <person name="Salar P."/>
            <person name="Cai H."/>
            <person name="Yang J.Y."/>
            <person name="Davis R."/>
            <person name="Jones L."/>
            <person name="Rodoni B."/>
            <person name="Constable F.E."/>
        </authorList>
    </citation>
    <scope>NUCLEOTIDE SEQUENCE [LARGE SCALE GENOMIC DNA]</scope>
    <source>
        <strain evidence="10">BAWM-OMN-P26</strain>
    </source>
</reference>
<dbReference type="InterPro" id="IPR004522">
    <property type="entry name" value="Asn-tRNA-ligase"/>
</dbReference>
<dbReference type="GO" id="GO:0006421">
    <property type="term" value="P:asparaginyl-tRNA aminoacylation"/>
    <property type="evidence" value="ECO:0007669"/>
    <property type="project" value="UniProtKB-UniRule"/>
</dbReference>
<evidence type="ECO:0000256" key="3">
    <source>
        <dbReference type="ARBA" id="ARBA00022598"/>
    </source>
</evidence>
<accession>A0A9K3ST58</accession>
<gene>
    <name evidence="8 10" type="primary">asnS</name>
    <name evidence="10" type="ORF">OC696_00870</name>
</gene>
<dbReference type="FunFam" id="3.30.930.10:FF:000016">
    <property type="entry name" value="Asparagine--tRNA ligase"/>
    <property type="match status" value="1"/>
</dbReference>
<dbReference type="NCBIfam" id="TIGR00457">
    <property type="entry name" value="asnS"/>
    <property type="match status" value="1"/>
</dbReference>
<dbReference type="PANTHER" id="PTHR22594">
    <property type="entry name" value="ASPARTYL/LYSYL-TRNA SYNTHETASE"/>
    <property type="match status" value="1"/>
</dbReference>
<dbReference type="Proteomes" id="UP001170651">
    <property type="component" value="Unassembled WGS sequence"/>
</dbReference>
<comment type="similarity">
    <text evidence="1 8">Belongs to the class-II aminoacyl-tRNA synthetase family.</text>
</comment>
<dbReference type="PANTHER" id="PTHR22594:SF34">
    <property type="entry name" value="ASPARAGINE--TRNA LIGASE, MITOCHONDRIAL-RELATED"/>
    <property type="match status" value="1"/>
</dbReference>
<dbReference type="SUPFAM" id="SSF50249">
    <property type="entry name" value="Nucleic acid-binding proteins"/>
    <property type="match status" value="1"/>
</dbReference>
<evidence type="ECO:0000256" key="8">
    <source>
        <dbReference type="HAMAP-Rule" id="MF_00534"/>
    </source>
</evidence>
<dbReference type="InterPro" id="IPR004364">
    <property type="entry name" value="Aa-tRNA-synt_II"/>
</dbReference>
<dbReference type="GO" id="GO:0005524">
    <property type="term" value="F:ATP binding"/>
    <property type="evidence" value="ECO:0007669"/>
    <property type="project" value="UniProtKB-UniRule"/>
</dbReference>
<keyword evidence="6 8" id="KW-0648">Protein biosynthesis</keyword>
<evidence type="ECO:0000256" key="4">
    <source>
        <dbReference type="ARBA" id="ARBA00022741"/>
    </source>
</evidence>
<evidence type="ECO:0000256" key="2">
    <source>
        <dbReference type="ARBA" id="ARBA00022490"/>
    </source>
</evidence>
<protein>
    <recommendedName>
        <fullName evidence="8">Asparagine--tRNA ligase</fullName>
        <ecNumber evidence="8">6.1.1.22</ecNumber>
    </recommendedName>
    <alternativeName>
        <fullName evidence="8">Asparaginyl-tRNA synthetase</fullName>
        <shortName evidence="8">AsnRS</shortName>
    </alternativeName>
</protein>
<sequence length="443" mass="51351">MNLSVLKNCRFQKKIFFIDINDGTFIEDLQIICKDNDFICLKKIKHELNIGASVYVEGFLMPLEDVSSKYFELVASCIVVLGSSSIKYPIQPKPHSKAFLRQLPHLRLRTKLFGAVFRLRNTLTCAIHNFFQHKGFINIHTPIITTNDGEGAGSLFQVTSFNLQDLSNQKNLDFKKDFFGKPVFLAVTGQLEAEAFATALNKVYTFSPTFRAEKSNTSRHISEFWMIEAEMAFCDLSYNIVLVQQMLQYVIKFCLQKNKFDLDFFEKNIEPGLISRLNYVVNLKEFPQITYKEAMNILNKSSYDFEQKPIYGEDLSTEHEKYLTEVIFKKPIFVTNWPKNIKAFYMRNNSDNETVAAMDLLVPKVGELVGGSQREERFEVLQDKMKEMQINKIDLDWYLDLRRFGSCIHSGFGLGFERMLLYLTGLDNIRDVIAFPRSYYNIS</sequence>
<evidence type="ECO:0000313" key="11">
    <source>
        <dbReference type="Proteomes" id="UP001170651"/>
    </source>
</evidence>
<keyword evidence="5 8" id="KW-0067">ATP-binding</keyword>
<proteinExistence type="inferred from homology"/>
<dbReference type="PROSITE" id="PS50862">
    <property type="entry name" value="AA_TRNA_LIGASE_II"/>
    <property type="match status" value="1"/>
</dbReference>
<dbReference type="InterPro" id="IPR002312">
    <property type="entry name" value="Asp/Asn-tRNA-synth_IIb"/>
</dbReference>